<dbReference type="KEGG" id="hhd:HBHAL_4079"/>
<dbReference type="EMBL" id="HE717023">
    <property type="protein sequence ID" value="CCG46420.1"/>
    <property type="molecule type" value="Genomic_DNA"/>
</dbReference>
<gene>
    <name evidence="2" type="ordered locus">HBHAL_4079</name>
</gene>
<dbReference type="AlphaFoldDB" id="I0JQK0"/>
<accession>I0JQK0</accession>
<keyword evidence="3" id="KW-1185">Reference proteome</keyword>
<evidence type="ECO:0000313" key="3">
    <source>
        <dbReference type="Proteomes" id="UP000007397"/>
    </source>
</evidence>
<evidence type="ECO:0000256" key="1">
    <source>
        <dbReference type="SAM" id="Phobius"/>
    </source>
</evidence>
<keyword evidence="1" id="KW-0472">Membrane</keyword>
<dbReference type="Proteomes" id="UP000007397">
    <property type="component" value="Chromosome"/>
</dbReference>
<dbReference type="STRING" id="866895.HBHAL_4079"/>
<name>I0JQK0_HALH3</name>
<sequence>MFRDEVKTEKSHQVRMGFFLFLLFEMINLLRLIEAAMNQDYIGSN</sequence>
<evidence type="ECO:0000313" key="2">
    <source>
        <dbReference type="EMBL" id="CCG46420.1"/>
    </source>
</evidence>
<reference evidence="2 3" key="1">
    <citation type="journal article" date="2013" name="Environ. Microbiol.">
        <title>Chloride and organic osmolytes: a hybrid strategy to cope with elevated salinities by the moderately halophilic, chloride-dependent bacterium Halobacillus halophilus.</title>
        <authorList>
            <person name="Saum S.H."/>
            <person name="Pfeiffer F."/>
            <person name="Palm P."/>
            <person name="Rampp M."/>
            <person name="Schuster S.C."/>
            <person name="Muller V."/>
            <person name="Oesterhelt D."/>
        </authorList>
    </citation>
    <scope>NUCLEOTIDE SEQUENCE [LARGE SCALE GENOMIC DNA]</scope>
    <source>
        <strain evidence="3">ATCC 35676 / DSM 2266 / JCM 20832 / KCTC 3685 / LMG 17431 / NBRC 102448 / NCIMB 2269</strain>
    </source>
</reference>
<keyword evidence="1" id="KW-1133">Transmembrane helix</keyword>
<dbReference type="HOGENOM" id="CLU_3200533_0_0_9"/>
<dbReference type="PATRIC" id="fig|866895.3.peg.3111"/>
<keyword evidence="1" id="KW-0812">Transmembrane</keyword>
<proteinExistence type="predicted"/>
<protein>
    <submittedName>
        <fullName evidence="2">Uncharacterized protein</fullName>
    </submittedName>
</protein>
<feature type="transmembrane region" description="Helical" evidence="1">
    <location>
        <begin position="12"/>
        <end position="30"/>
    </location>
</feature>
<organism evidence="2 3">
    <name type="scientific">Halobacillus halophilus (strain ATCC 35676 / DSM 2266 / JCM 20832 / KCTC 3685 / LMG 17431 / NBRC 102448 / NCIMB 2269)</name>
    <name type="common">Sporosarcina halophila</name>
    <dbReference type="NCBI Taxonomy" id="866895"/>
    <lineage>
        <taxon>Bacteria</taxon>
        <taxon>Bacillati</taxon>
        <taxon>Bacillota</taxon>
        <taxon>Bacilli</taxon>
        <taxon>Bacillales</taxon>
        <taxon>Bacillaceae</taxon>
        <taxon>Halobacillus</taxon>
    </lineage>
</organism>